<organism evidence="1">
    <name type="scientific">viral metagenome</name>
    <dbReference type="NCBI Taxonomy" id="1070528"/>
    <lineage>
        <taxon>unclassified sequences</taxon>
        <taxon>metagenomes</taxon>
        <taxon>organismal metagenomes</taxon>
    </lineage>
</organism>
<sequence>MSLKCKYDSPIRKTGCKNIVFQETNIRLENAVSFSQYIIGCNKLVTLIGERHGTKFKCKPLKTEEIKTISKYCVEMAEKNPKCRVILEYYCGGEKVRADVPSRMNSHSIKSTFNDMKDKFIDNQILPLDYRPAFLSRDGQDDLYGKGWSKYKKPEEIKQNFILPFWKESDKFSMNNPHLYPSIVNKFLELYYQDICITFKKINDKLSKNKKYLLDVRQDLFDAWKLVADYFIIRKILKNDDIDEFILIIGEAHRENINILFDKLKPFVIRIGDIQLGKSGKCVKLFETHKF</sequence>
<accession>A0A6C0H3R2</accession>
<protein>
    <submittedName>
        <fullName evidence="1">Uncharacterized protein</fullName>
    </submittedName>
</protein>
<dbReference type="AlphaFoldDB" id="A0A6C0H3R2"/>
<proteinExistence type="predicted"/>
<name>A0A6C0H3R2_9ZZZZ</name>
<evidence type="ECO:0000313" key="1">
    <source>
        <dbReference type="EMBL" id="QHT75020.1"/>
    </source>
</evidence>
<dbReference type="EMBL" id="MN739861">
    <property type="protein sequence ID" value="QHT75020.1"/>
    <property type="molecule type" value="Genomic_DNA"/>
</dbReference>
<reference evidence="1" key="1">
    <citation type="journal article" date="2020" name="Nature">
        <title>Giant virus diversity and host interactions through global metagenomics.</title>
        <authorList>
            <person name="Schulz F."/>
            <person name="Roux S."/>
            <person name="Paez-Espino D."/>
            <person name="Jungbluth S."/>
            <person name="Walsh D.A."/>
            <person name="Denef V.J."/>
            <person name="McMahon K.D."/>
            <person name="Konstantinidis K.T."/>
            <person name="Eloe-Fadrosh E.A."/>
            <person name="Kyrpides N.C."/>
            <person name="Woyke T."/>
        </authorList>
    </citation>
    <scope>NUCLEOTIDE SEQUENCE</scope>
    <source>
        <strain evidence="1">GVMAG-M-3300023179-62</strain>
    </source>
</reference>